<evidence type="ECO:0000256" key="2">
    <source>
        <dbReference type="SAM" id="SignalP"/>
    </source>
</evidence>
<keyword evidence="1" id="KW-0106">Calcium</keyword>
<dbReference type="CTD" id="38145"/>
<feature type="domain" description="EF-hand" evidence="3">
    <location>
        <begin position="80"/>
        <end position="115"/>
    </location>
</feature>
<dbReference type="AlphaFoldDB" id="A0AB39ZCN7"/>
<gene>
    <name evidence="5" type="primary">scf</name>
</gene>
<protein>
    <submittedName>
        <fullName evidence="5">Calumenin-B</fullName>
    </submittedName>
</protein>
<organism evidence="4 5">
    <name type="scientific">Drosophila suzukii</name>
    <name type="common">Spotted-wing drosophila fruit fly</name>
    <dbReference type="NCBI Taxonomy" id="28584"/>
    <lineage>
        <taxon>Eukaryota</taxon>
        <taxon>Metazoa</taxon>
        <taxon>Ecdysozoa</taxon>
        <taxon>Arthropoda</taxon>
        <taxon>Hexapoda</taxon>
        <taxon>Insecta</taxon>
        <taxon>Pterygota</taxon>
        <taxon>Neoptera</taxon>
        <taxon>Endopterygota</taxon>
        <taxon>Diptera</taxon>
        <taxon>Brachycera</taxon>
        <taxon>Muscomorpha</taxon>
        <taxon>Ephydroidea</taxon>
        <taxon>Drosophilidae</taxon>
        <taxon>Drosophila</taxon>
        <taxon>Sophophora</taxon>
    </lineage>
</organism>
<feature type="chain" id="PRO_5047160985" evidence="2">
    <location>
        <begin position="28"/>
        <end position="333"/>
    </location>
</feature>
<dbReference type="SMART" id="SM00054">
    <property type="entry name" value="EFh"/>
    <property type="match status" value="3"/>
</dbReference>
<feature type="domain" description="EF-hand" evidence="3">
    <location>
        <begin position="205"/>
        <end position="240"/>
    </location>
</feature>
<name>A0AB39ZCN7_DROSZ</name>
<evidence type="ECO:0000313" key="4">
    <source>
        <dbReference type="Proteomes" id="UP001652628"/>
    </source>
</evidence>
<reference evidence="5" key="1">
    <citation type="submission" date="2025-08" db="UniProtKB">
        <authorList>
            <consortium name="RefSeq"/>
        </authorList>
    </citation>
    <scope>IDENTIFICATION</scope>
</reference>
<keyword evidence="4" id="KW-1185">Reference proteome</keyword>
<evidence type="ECO:0000259" key="3">
    <source>
        <dbReference type="PROSITE" id="PS50222"/>
    </source>
</evidence>
<feature type="signal peptide" evidence="2">
    <location>
        <begin position="1"/>
        <end position="27"/>
    </location>
</feature>
<dbReference type="RefSeq" id="XP_016933253.2">
    <property type="nucleotide sequence ID" value="XM_017077764.4"/>
</dbReference>
<accession>A0AB39ZCN7</accession>
<proteinExistence type="predicted"/>
<sequence length="333" mass="38314">MARTGTQMLLLVVALTATAAAISGASASSIPEEVPPYNPLEHDSLHAKHFDGGEHNAQFDHEAFLGPDESKKFDTLTPEESRRRLGLIVDRIDEDKDGLVTLPELKNWIAYTQRRYIEEDVGRLWRQHNPENNNTISWDSYRKTVYGFMDDLSSEEREQEENGISYKSLLKRDRNRWAAADKDLDDNLTREEFTAFLHPEEHPSMKAVVLQETFSDLDKDNDGKISVDEYIGDMYRSAGDEDVEPEWVANERESFSEHRDLDKDGYLNEEEVRQWIAPNDFDHSEAEAKHLLFEADADHDEKLTKEEVLDKYDVFVGSQATDFGEALARHDEF</sequence>
<dbReference type="GO" id="GO:0015031">
    <property type="term" value="P:protein transport"/>
    <property type="evidence" value="ECO:0007669"/>
    <property type="project" value="UniProtKB-ARBA"/>
</dbReference>
<dbReference type="InterPro" id="IPR002048">
    <property type="entry name" value="EF_hand_dom"/>
</dbReference>
<dbReference type="GeneID" id="108012404"/>
<dbReference type="CDD" id="cd16226">
    <property type="entry name" value="EFh_CREC_Calumenin_like"/>
    <property type="match status" value="1"/>
</dbReference>
<dbReference type="Gene3D" id="1.10.238.10">
    <property type="entry name" value="EF-hand"/>
    <property type="match status" value="2"/>
</dbReference>
<dbReference type="Pfam" id="PF13499">
    <property type="entry name" value="EF-hand_7"/>
    <property type="match status" value="1"/>
</dbReference>
<evidence type="ECO:0000256" key="1">
    <source>
        <dbReference type="ARBA" id="ARBA00022837"/>
    </source>
</evidence>
<keyword evidence="2" id="KW-0732">Signal</keyword>
<dbReference type="GO" id="GO:0005788">
    <property type="term" value="C:endoplasmic reticulum lumen"/>
    <property type="evidence" value="ECO:0007669"/>
    <property type="project" value="UniProtKB-SubCell"/>
</dbReference>
<dbReference type="SUPFAM" id="SSF47473">
    <property type="entry name" value="EF-hand"/>
    <property type="match status" value="2"/>
</dbReference>
<dbReference type="InterPro" id="IPR018247">
    <property type="entry name" value="EF_Hand_1_Ca_BS"/>
</dbReference>
<dbReference type="Proteomes" id="UP001652628">
    <property type="component" value="Chromosome 3"/>
</dbReference>
<dbReference type="GO" id="GO:0005509">
    <property type="term" value="F:calcium ion binding"/>
    <property type="evidence" value="ECO:0007669"/>
    <property type="project" value="InterPro"/>
</dbReference>
<evidence type="ECO:0000313" key="5">
    <source>
        <dbReference type="RefSeq" id="XP_016933253.2"/>
    </source>
</evidence>
<dbReference type="PROSITE" id="PS50222">
    <property type="entry name" value="EF_HAND_2"/>
    <property type="match status" value="2"/>
</dbReference>
<dbReference type="InterPro" id="IPR011992">
    <property type="entry name" value="EF-hand-dom_pair"/>
</dbReference>
<dbReference type="PANTHER" id="PTHR10827">
    <property type="entry name" value="RETICULOCALBIN"/>
    <property type="match status" value="1"/>
</dbReference>
<dbReference type="PROSITE" id="PS00018">
    <property type="entry name" value="EF_HAND_1"/>
    <property type="match status" value="3"/>
</dbReference>
<dbReference type="PANTHER" id="PTHR10827:SF52">
    <property type="entry name" value="IP16409P"/>
    <property type="match status" value="1"/>
</dbReference>